<evidence type="ECO:0000313" key="2">
    <source>
        <dbReference type="EMBL" id="MCQ5121569.1"/>
    </source>
</evidence>
<comment type="caution">
    <text evidence="2">The sequence shown here is derived from an EMBL/GenBank/DDBJ whole genome shotgun (WGS) entry which is preliminary data.</text>
</comment>
<organism evidence="2 3">
    <name type="scientific">Massilicoli timonensis</name>
    <dbReference type="NCBI Taxonomy" id="2015901"/>
    <lineage>
        <taxon>Bacteria</taxon>
        <taxon>Bacillati</taxon>
        <taxon>Bacillota</taxon>
        <taxon>Erysipelotrichia</taxon>
        <taxon>Erysipelotrichales</taxon>
        <taxon>Erysipelotrichaceae</taxon>
        <taxon>Massilicoli</taxon>
    </lineage>
</organism>
<sequence length="167" mass="19298">MRYILAWIAAFFPFLHGTRYEVNLHACSEEQILVEYEESVFPITLFNVWISEEGQKQVCPLLEQAKRLEIEADAVSAIEEPLDVYVFADGKLVQSILLEREIASVAIRNPQYRYAKEMQDATQSEETISTAVKQRDVPDHTRGNLILGFSSMVWASVFVFFLYKKFH</sequence>
<keyword evidence="1" id="KW-0812">Transmembrane</keyword>
<keyword evidence="1" id="KW-1133">Transmembrane helix</keyword>
<dbReference type="Proteomes" id="UP001524435">
    <property type="component" value="Unassembled WGS sequence"/>
</dbReference>
<keyword evidence="1" id="KW-0472">Membrane</keyword>
<protein>
    <recommendedName>
        <fullName evidence="4">Nuclease</fullName>
    </recommendedName>
</protein>
<proteinExistence type="predicted"/>
<evidence type="ECO:0000256" key="1">
    <source>
        <dbReference type="SAM" id="Phobius"/>
    </source>
</evidence>
<evidence type="ECO:0000313" key="3">
    <source>
        <dbReference type="Proteomes" id="UP001524435"/>
    </source>
</evidence>
<reference evidence="2 3" key="1">
    <citation type="submission" date="2022-06" db="EMBL/GenBank/DDBJ databases">
        <title>Isolation of gut microbiota from human fecal samples.</title>
        <authorList>
            <person name="Pamer E.G."/>
            <person name="Barat B."/>
            <person name="Waligurski E."/>
            <person name="Medina S."/>
            <person name="Paddock L."/>
            <person name="Mostad J."/>
        </authorList>
    </citation>
    <scope>NUCLEOTIDE SEQUENCE [LARGE SCALE GENOMIC DNA]</scope>
    <source>
        <strain evidence="2 3">DFI.6.1</strain>
    </source>
</reference>
<gene>
    <name evidence="2" type="ORF">NE663_04760</name>
</gene>
<dbReference type="EMBL" id="JANGCH010000005">
    <property type="protein sequence ID" value="MCQ5121569.1"/>
    <property type="molecule type" value="Genomic_DNA"/>
</dbReference>
<evidence type="ECO:0008006" key="4">
    <source>
        <dbReference type="Google" id="ProtNLM"/>
    </source>
</evidence>
<name>A0ABT1SK45_9FIRM</name>
<feature type="transmembrane region" description="Helical" evidence="1">
    <location>
        <begin position="145"/>
        <end position="163"/>
    </location>
</feature>
<dbReference type="RefSeq" id="WP_102268140.1">
    <property type="nucleotide sequence ID" value="NZ_DBEZTG010000263.1"/>
</dbReference>
<accession>A0ABT1SK45</accession>
<keyword evidence="3" id="KW-1185">Reference proteome</keyword>